<proteinExistence type="predicted"/>
<evidence type="ECO:0000313" key="1">
    <source>
        <dbReference type="EMBL" id="SFU76303.1"/>
    </source>
</evidence>
<dbReference type="Proteomes" id="UP000182649">
    <property type="component" value="Unassembled WGS sequence"/>
</dbReference>
<name>A0A1I7ITP4_9PROT</name>
<dbReference type="EMBL" id="FPBZ01000026">
    <property type="protein sequence ID" value="SFU76303.1"/>
    <property type="molecule type" value="Genomic_DNA"/>
</dbReference>
<gene>
    <name evidence="1" type="ORF">SAMN05216417_12631</name>
</gene>
<sequence length="41" mass="4760">MKEDFIATTDRVPLELGCHLHCQLKPMVFEFPVAKFAIARR</sequence>
<evidence type="ECO:0000313" key="2">
    <source>
        <dbReference type="Proteomes" id="UP000182649"/>
    </source>
</evidence>
<reference evidence="1 2" key="1">
    <citation type="submission" date="2016-10" db="EMBL/GenBank/DDBJ databases">
        <authorList>
            <person name="de Groot N.N."/>
        </authorList>
    </citation>
    <scope>NUCLEOTIDE SEQUENCE [LARGE SCALE GENOMIC DNA]</scope>
    <source>
        <strain evidence="1 2">Nl14</strain>
    </source>
</reference>
<protein>
    <submittedName>
        <fullName evidence="1">Uncharacterized protein</fullName>
    </submittedName>
</protein>
<accession>A0A1I7ITP4</accession>
<dbReference type="AlphaFoldDB" id="A0A1I7ITP4"/>
<organism evidence="1 2">
    <name type="scientific">Nitrosospira multiformis</name>
    <dbReference type="NCBI Taxonomy" id="1231"/>
    <lineage>
        <taxon>Bacteria</taxon>
        <taxon>Pseudomonadati</taxon>
        <taxon>Pseudomonadota</taxon>
        <taxon>Betaproteobacteria</taxon>
        <taxon>Nitrosomonadales</taxon>
        <taxon>Nitrosomonadaceae</taxon>
        <taxon>Nitrosospira</taxon>
    </lineage>
</organism>